<evidence type="ECO:0000259" key="6">
    <source>
        <dbReference type="Pfam" id="PF00909"/>
    </source>
</evidence>
<comment type="subcellular location">
    <subcellularLocation>
        <location evidence="1">Membrane</location>
        <topology evidence="1">Multi-pass membrane protein</topology>
    </subcellularLocation>
</comment>
<dbReference type="InterPro" id="IPR029020">
    <property type="entry name" value="Ammonium/urea_transptr"/>
</dbReference>
<evidence type="ECO:0000256" key="4">
    <source>
        <dbReference type="ARBA" id="ARBA00023136"/>
    </source>
</evidence>
<gene>
    <name evidence="7" type="ORF">LCGC14_1735330</name>
</gene>
<feature type="domain" description="Ammonium transporter AmtB-like" evidence="6">
    <location>
        <begin position="46"/>
        <end position="169"/>
    </location>
</feature>
<feature type="transmembrane region" description="Helical" evidence="5">
    <location>
        <begin position="76"/>
        <end position="95"/>
    </location>
</feature>
<comment type="caution">
    <text evidence="7">The sequence shown here is derived from an EMBL/GenBank/DDBJ whole genome shotgun (WGS) entry which is preliminary data.</text>
</comment>
<reference evidence="7" key="1">
    <citation type="journal article" date="2015" name="Nature">
        <title>Complex archaea that bridge the gap between prokaryotes and eukaryotes.</title>
        <authorList>
            <person name="Spang A."/>
            <person name="Saw J.H."/>
            <person name="Jorgensen S.L."/>
            <person name="Zaremba-Niedzwiedzka K."/>
            <person name="Martijn J."/>
            <person name="Lind A.E."/>
            <person name="van Eijk R."/>
            <person name="Schleper C."/>
            <person name="Guy L."/>
            <person name="Ettema T.J."/>
        </authorList>
    </citation>
    <scope>NUCLEOTIDE SEQUENCE</scope>
</reference>
<dbReference type="GO" id="GO:0005886">
    <property type="term" value="C:plasma membrane"/>
    <property type="evidence" value="ECO:0007669"/>
    <property type="project" value="InterPro"/>
</dbReference>
<feature type="transmembrane region" description="Helical" evidence="5">
    <location>
        <begin position="132"/>
        <end position="151"/>
    </location>
</feature>
<name>A0A0F9H8C1_9ZZZZ</name>
<feature type="non-terminal residue" evidence="7">
    <location>
        <position position="169"/>
    </location>
</feature>
<dbReference type="GO" id="GO:0097272">
    <property type="term" value="P:ammonium homeostasis"/>
    <property type="evidence" value="ECO:0007669"/>
    <property type="project" value="TreeGrafter"/>
</dbReference>
<dbReference type="InterPro" id="IPR024041">
    <property type="entry name" value="NH4_transpt_AmtB-like_dom"/>
</dbReference>
<dbReference type="SUPFAM" id="SSF111352">
    <property type="entry name" value="Ammonium transporter"/>
    <property type="match status" value="1"/>
</dbReference>
<dbReference type="AlphaFoldDB" id="A0A0F9H8C1"/>
<protein>
    <recommendedName>
        <fullName evidence="6">Ammonium transporter AmtB-like domain-containing protein</fullName>
    </recommendedName>
</protein>
<organism evidence="7">
    <name type="scientific">marine sediment metagenome</name>
    <dbReference type="NCBI Taxonomy" id="412755"/>
    <lineage>
        <taxon>unclassified sequences</taxon>
        <taxon>metagenomes</taxon>
        <taxon>ecological metagenomes</taxon>
    </lineage>
</organism>
<evidence type="ECO:0000313" key="7">
    <source>
        <dbReference type="EMBL" id="KKM07300.1"/>
    </source>
</evidence>
<evidence type="ECO:0000256" key="3">
    <source>
        <dbReference type="ARBA" id="ARBA00022989"/>
    </source>
</evidence>
<dbReference type="PANTHER" id="PTHR11730">
    <property type="entry name" value="AMMONIUM TRANSPORTER"/>
    <property type="match status" value="1"/>
</dbReference>
<dbReference type="GO" id="GO:0008519">
    <property type="term" value="F:ammonium channel activity"/>
    <property type="evidence" value="ECO:0007669"/>
    <property type="project" value="InterPro"/>
</dbReference>
<evidence type="ECO:0000256" key="5">
    <source>
        <dbReference type="SAM" id="Phobius"/>
    </source>
</evidence>
<dbReference type="PANTHER" id="PTHR11730:SF60">
    <property type="entry name" value="RH50, ISOFORM D"/>
    <property type="match status" value="1"/>
</dbReference>
<dbReference type="EMBL" id="LAZR01015806">
    <property type="protein sequence ID" value="KKM07300.1"/>
    <property type="molecule type" value="Genomic_DNA"/>
</dbReference>
<dbReference type="Gene3D" id="1.10.3430.10">
    <property type="entry name" value="Ammonium transporter AmtB like domains"/>
    <property type="match status" value="1"/>
</dbReference>
<keyword evidence="2 5" id="KW-0812">Transmembrane</keyword>
<accession>A0A0F9H8C1</accession>
<sequence>MVLVFSCGTTMALDAGSDTVLTIEADTAVSTVSLPEVVDVQKYNRSIHVMAMLLVGFGFLMVFVKKYGLSAVTATYLLVSTAIPLYMLIKSWGIFGEAGEIDIDKLILAEFAAAALLICAGAVLGRLKMMQYIILGVLFIPCYMLNEWLVLETFVKGFVDTGGSIVIHA</sequence>
<dbReference type="InterPro" id="IPR002229">
    <property type="entry name" value="RhesusRHD"/>
</dbReference>
<evidence type="ECO:0000256" key="1">
    <source>
        <dbReference type="ARBA" id="ARBA00004141"/>
    </source>
</evidence>
<proteinExistence type="predicted"/>
<feature type="transmembrane region" description="Helical" evidence="5">
    <location>
        <begin position="46"/>
        <end position="64"/>
    </location>
</feature>
<keyword evidence="3 5" id="KW-1133">Transmembrane helix</keyword>
<evidence type="ECO:0000256" key="2">
    <source>
        <dbReference type="ARBA" id="ARBA00022692"/>
    </source>
</evidence>
<keyword evidence="4 5" id="KW-0472">Membrane</keyword>
<dbReference type="Pfam" id="PF00909">
    <property type="entry name" value="Ammonium_transp"/>
    <property type="match status" value="1"/>
</dbReference>
<dbReference type="PRINTS" id="PR00342">
    <property type="entry name" value="RHESUSRHD"/>
</dbReference>
<feature type="transmembrane region" description="Helical" evidence="5">
    <location>
        <begin position="107"/>
        <end position="125"/>
    </location>
</feature>